<name>A0A4Y4C935_9CORY</name>
<proteinExistence type="predicted"/>
<dbReference type="EMBL" id="BJNT01000029">
    <property type="protein sequence ID" value="GEC87537.1"/>
    <property type="molecule type" value="Genomic_DNA"/>
</dbReference>
<gene>
    <name evidence="1" type="ORF">CVA01_28510</name>
</gene>
<evidence type="ECO:0000313" key="1">
    <source>
        <dbReference type="EMBL" id="GEC87537.1"/>
    </source>
</evidence>
<dbReference type="Proteomes" id="UP000319986">
    <property type="component" value="Unassembled WGS sequence"/>
</dbReference>
<organism evidence="1 2">
    <name type="scientific">Corynebacterium variabile</name>
    <dbReference type="NCBI Taxonomy" id="1727"/>
    <lineage>
        <taxon>Bacteria</taxon>
        <taxon>Bacillati</taxon>
        <taxon>Actinomycetota</taxon>
        <taxon>Actinomycetes</taxon>
        <taxon>Mycobacteriales</taxon>
        <taxon>Corynebacteriaceae</taxon>
        <taxon>Corynebacterium</taxon>
    </lineage>
</organism>
<sequence length="268" mass="28329">MAIRSAHATTIPPVTPGDNRLGVDVMVRSLPLIRGIRAARLFTNPKDEGDSYTSVRLQPHDDRMIITAANPLAMLITSAALVEGAWSDAGVIDLTVDQVAQIVSIYGANPDGESQMRITATESKVRTVDASGLIDGLNHNWDRRAMAETAPDVPQVVAEVWPAVVREKGKIPPISQSVTAAAEKAAAIFNKSDLFFAATETYHLISLGVSARIISVIPDEFRPGAKIPDAAVETLCSTLEPGESMTIESGASAGANVVTFTAPKNGGF</sequence>
<dbReference type="GeneID" id="82888920"/>
<protein>
    <submittedName>
        <fullName evidence="1">Uncharacterized protein</fullName>
    </submittedName>
</protein>
<evidence type="ECO:0000313" key="2">
    <source>
        <dbReference type="Proteomes" id="UP000319986"/>
    </source>
</evidence>
<comment type="caution">
    <text evidence="1">The sequence shown here is derived from an EMBL/GenBank/DDBJ whole genome shotgun (WGS) entry which is preliminary data.</text>
</comment>
<accession>A0A4Y4C935</accession>
<dbReference type="RefSeq" id="WP_141331625.1">
    <property type="nucleotide sequence ID" value="NZ_BJNT01000029.1"/>
</dbReference>
<reference evidence="1 2" key="1">
    <citation type="submission" date="2019-06" db="EMBL/GenBank/DDBJ databases">
        <title>Whole genome shotgun sequence of Corynebacterium variabile NBRC 15286.</title>
        <authorList>
            <person name="Hosoyama A."/>
            <person name="Uohara A."/>
            <person name="Ohji S."/>
            <person name="Ichikawa N."/>
        </authorList>
    </citation>
    <scope>NUCLEOTIDE SEQUENCE [LARGE SCALE GENOMIC DNA]</scope>
    <source>
        <strain evidence="1 2">NBRC 15286</strain>
    </source>
</reference>
<dbReference type="AlphaFoldDB" id="A0A4Y4C935"/>